<proteinExistence type="predicted"/>
<gene>
    <name evidence="1" type="ORF">CDAR_379071</name>
</gene>
<dbReference type="Proteomes" id="UP001054837">
    <property type="component" value="Unassembled WGS sequence"/>
</dbReference>
<protein>
    <submittedName>
        <fullName evidence="1">Uncharacterized protein</fullName>
    </submittedName>
</protein>
<name>A0AAV4TYX8_9ARAC</name>
<evidence type="ECO:0000313" key="2">
    <source>
        <dbReference type="Proteomes" id="UP001054837"/>
    </source>
</evidence>
<sequence length="120" mass="13374">MTYRPTNNFSSYLTGGEHSKLQCTPQCTLSSTRLDPTQPMPSRRPFFFSLPLLLSGDWSSGKIRQNYLTEEACVFAKSNIYPQKWFSRSRDGVGVLKEEIVCVRRAWSGALGAGAHGAPK</sequence>
<dbReference type="AlphaFoldDB" id="A0AAV4TYX8"/>
<dbReference type="EMBL" id="BPLQ01010407">
    <property type="protein sequence ID" value="GIY50574.1"/>
    <property type="molecule type" value="Genomic_DNA"/>
</dbReference>
<reference evidence="1 2" key="1">
    <citation type="submission" date="2021-06" db="EMBL/GenBank/DDBJ databases">
        <title>Caerostris darwini draft genome.</title>
        <authorList>
            <person name="Kono N."/>
            <person name="Arakawa K."/>
        </authorList>
    </citation>
    <scope>NUCLEOTIDE SEQUENCE [LARGE SCALE GENOMIC DNA]</scope>
</reference>
<keyword evidence="2" id="KW-1185">Reference proteome</keyword>
<organism evidence="1 2">
    <name type="scientific">Caerostris darwini</name>
    <dbReference type="NCBI Taxonomy" id="1538125"/>
    <lineage>
        <taxon>Eukaryota</taxon>
        <taxon>Metazoa</taxon>
        <taxon>Ecdysozoa</taxon>
        <taxon>Arthropoda</taxon>
        <taxon>Chelicerata</taxon>
        <taxon>Arachnida</taxon>
        <taxon>Araneae</taxon>
        <taxon>Araneomorphae</taxon>
        <taxon>Entelegynae</taxon>
        <taxon>Araneoidea</taxon>
        <taxon>Araneidae</taxon>
        <taxon>Caerostris</taxon>
    </lineage>
</organism>
<evidence type="ECO:0000313" key="1">
    <source>
        <dbReference type="EMBL" id="GIY50574.1"/>
    </source>
</evidence>
<accession>A0AAV4TYX8</accession>
<comment type="caution">
    <text evidence="1">The sequence shown here is derived from an EMBL/GenBank/DDBJ whole genome shotgun (WGS) entry which is preliminary data.</text>
</comment>